<keyword evidence="3" id="KW-1185">Reference proteome</keyword>
<reference evidence="2 3" key="1">
    <citation type="submission" date="2019-08" db="EMBL/GenBank/DDBJ databases">
        <title>In-depth cultivation of the pig gut microbiome towards novel bacterial diversity and tailored functional studies.</title>
        <authorList>
            <person name="Wylensek D."/>
            <person name="Hitch T.C.A."/>
            <person name="Clavel T."/>
        </authorList>
    </citation>
    <scope>NUCLEOTIDE SEQUENCE [LARGE SCALE GENOMIC DNA]</scope>
    <source>
        <strain evidence="2 3">NM-380-WT-3C1</strain>
    </source>
</reference>
<name>A0A7X2TRN1_9SPIO</name>
<gene>
    <name evidence="2" type="ORF">FYJ80_05050</name>
</gene>
<keyword evidence="1" id="KW-0812">Transmembrane</keyword>
<evidence type="ECO:0000313" key="3">
    <source>
        <dbReference type="Proteomes" id="UP000460549"/>
    </source>
</evidence>
<dbReference type="Pfam" id="PF07907">
    <property type="entry name" value="YibE_F"/>
    <property type="match status" value="1"/>
</dbReference>
<organism evidence="2 3">
    <name type="scientific">Bullifex porci</name>
    <dbReference type="NCBI Taxonomy" id="2606638"/>
    <lineage>
        <taxon>Bacteria</taxon>
        <taxon>Pseudomonadati</taxon>
        <taxon>Spirochaetota</taxon>
        <taxon>Spirochaetia</taxon>
        <taxon>Spirochaetales</taxon>
        <taxon>Spirochaetaceae</taxon>
        <taxon>Bullifex</taxon>
    </lineage>
</organism>
<dbReference type="EMBL" id="VUNN01000007">
    <property type="protein sequence ID" value="MSU06143.1"/>
    <property type="molecule type" value="Genomic_DNA"/>
</dbReference>
<evidence type="ECO:0000256" key="1">
    <source>
        <dbReference type="SAM" id="Phobius"/>
    </source>
</evidence>
<keyword evidence="1" id="KW-1133">Transmembrane helix</keyword>
<feature type="transmembrane region" description="Helical" evidence="1">
    <location>
        <begin position="78"/>
        <end position="101"/>
    </location>
</feature>
<dbReference type="Proteomes" id="UP000460549">
    <property type="component" value="Unassembled WGS sequence"/>
</dbReference>
<keyword evidence="1" id="KW-0472">Membrane</keyword>
<protein>
    <submittedName>
        <fullName evidence="2">YibE/F family protein</fullName>
    </submittedName>
</protein>
<comment type="caution">
    <text evidence="2">The sequence shown here is derived from an EMBL/GenBank/DDBJ whole genome shotgun (WGS) entry which is preliminary data.</text>
</comment>
<dbReference type="AlphaFoldDB" id="A0A7X2TRN1"/>
<evidence type="ECO:0000313" key="2">
    <source>
        <dbReference type="EMBL" id="MSU06143.1"/>
    </source>
</evidence>
<dbReference type="RefSeq" id="WP_154425118.1">
    <property type="nucleotide sequence ID" value="NZ_VUNN01000007.1"/>
</dbReference>
<dbReference type="PANTHER" id="PTHR41771:SF1">
    <property type="entry name" value="MEMBRANE PROTEIN"/>
    <property type="match status" value="1"/>
</dbReference>
<feature type="transmembrane region" description="Helical" evidence="1">
    <location>
        <begin position="40"/>
        <end position="58"/>
    </location>
</feature>
<dbReference type="PANTHER" id="PTHR41771">
    <property type="entry name" value="MEMBRANE PROTEIN-RELATED"/>
    <property type="match status" value="1"/>
</dbReference>
<proteinExistence type="predicted"/>
<accession>A0A7X2TRN1</accession>
<dbReference type="InterPro" id="IPR012507">
    <property type="entry name" value="YibE_F"/>
</dbReference>
<sequence length="104" mass="11337">MISFISSLSNDTICSGFNRELFYSGLSVGRAGLGTQVTTLLLAYMSSYLTVFMVYMAQGTPVINIFTSKMIASEIAQTLVGCMGLIFVTPLTAIFCVICFYKNK</sequence>